<comment type="similarity">
    <text evidence="1">Belongs to the non-flavoprotein flavin reductase family.</text>
</comment>
<dbReference type="EMBL" id="JBHMBH010000074">
    <property type="protein sequence ID" value="MFB9717031.1"/>
    <property type="molecule type" value="Genomic_DNA"/>
</dbReference>
<dbReference type="PANTHER" id="PTHR30466:SF11">
    <property type="entry name" value="FLAVIN-DEPENDENT MONOOXYGENASE, REDUCTASE SUBUNIT HSAB"/>
    <property type="match status" value="1"/>
</dbReference>
<dbReference type="SUPFAM" id="SSF50475">
    <property type="entry name" value="FMN-binding split barrel"/>
    <property type="match status" value="1"/>
</dbReference>
<evidence type="ECO:0000256" key="2">
    <source>
        <dbReference type="ARBA" id="ARBA00023002"/>
    </source>
</evidence>
<organism evidence="4 5">
    <name type="scientific">Arthrobacter methylotrophus</name>
    <dbReference type="NCBI Taxonomy" id="121291"/>
    <lineage>
        <taxon>Bacteria</taxon>
        <taxon>Bacillati</taxon>
        <taxon>Actinomycetota</taxon>
        <taxon>Actinomycetes</taxon>
        <taxon>Micrococcales</taxon>
        <taxon>Micrococcaceae</taxon>
        <taxon>Arthrobacter</taxon>
    </lineage>
</organism>
<dbReference type="SMART" id="SM00903">
    <property type="entry name" value="Flavin_Reduct"/>
    <property type="match status" value="1"/>
</dbReference>
<dbReference type="GO" id="GO:0016491">
    <property type="term" value="F:oxidoreductase activity"/>
    <property type="evidence" value="ECO:0007669"/>
    <property type="project" value="UniProtKB-KW"/>
</dbReference>
<comment type="caution">
    <text evidence="4">The sequence shown here is derived from an EMBL/GenBank/DDBJ whole genome shotgun (WGS) entry which is preliminary data.</text>
</comment>
<keyword evidence="2 4" id="KW-0560">Oxidoreductase</keyword>
<dbReference type="RefSeq" id="WP_028266014.1">
    <property type="nucleotide sequence ID" value="NZ_BAABED010000001.1"/>
</dbReference>
<keyword evidence="5" id="KW-1185">Reference proteome</keyword>
<sequence length="168" mass="18242">MTTQVANDSLLLQDALSHFPAGVVALSATVEGEPQVMVASSFSVGVSYEPSLVLFSVQKSSSTWPKIKEAPLIGVSVMGEDHNPVCRQLASRDKSKRFNGVETVSGGLGDIYISGSPLWLTCSIYQEVDAGDHILILLKIEDFQAHSLHMPLVLHRSILGRLDRLDRV</sequence>
<dbReference type="InterPro" id="IPR012349">
    <property type="entry name" value="Split_barrel_FMN-bd"/>
</dbReference>
<reference evidence="4 5" key="1">
    <citation type="submission" date="2024-09" db="EMBL/GenBank/DDBJ databases">
        <authorList>
            <person name="Sun Q."/>
            <person name="Mori K."/>
        </authorList>
    </citation>
    <scope>NUCLEOTIDE SEQUENCE [LARGE SCALE GENOMIC DNA]</scope>
    <source>
        <strain evidence="4 5">JCM 13519</strain>
    </source>
</reference>
<evidence type="ECO:0000256" key="1">
    <source>
        <dbReference type="ARBA" id="ARBA00008898"/>
    </source>
</evidence>
<dbReference type="Gene3D" id="2.30.110.10">
    <property type="entry name" value="Electron Transport, Fmn-binding Protein, Chain A"/>
    <property type="match status" value="1"/>
</dbReference>
<accession>A0ABV5UXT5</accession>
<evidence type="ECO:0000259" key="3">
    <source>
        <dbReference type="SMART" id="SM00903"/>
    </source>
</evidence>
<feature type="domain" description="Flavin reductase like" evidence="3">
    <location>
        <begin position="16"/>
        <end position="161"/>
    </location>
</feature>
<dbReference type="InterPro" id="IPR002563">
    <property type="entry name" value="Flavin_Rdtase-like_dom"/>
</dbReference>
<dbReference type="PANTHER" id="PTHR30466">
    <property type="entry name" value="FLAVIN REDUCTASE"/>
    <property type="match status" value="1"/>
</dbReference>
<name>A0ABV5UXT5_9MICC</name>
<dbReference type="Pfam" id="PF01613">
    <property type="entry name" value="Flavin_Reduct"/>
    <property type="match status" value="1"/>
</dbReference>
<proteinExistence type="inferred from homology"/>
<dbReference type="Proteomes" id="UP001589536">
    <property type="component" value="Unassembled WGS sequence"/>
</dbReference>
<protein>
    <submittedName>
        <fullName evidence="4">Flavin reductase family protein</fullName>
        <ecNumber evidence="4">1.-.-.-</ecNumber>
    </submittedName>
</protein>
<dbReference type="InterPro" id="IPR050268">
    <property type="entry name" value="NADH-dep_flavin_reductase"/>
</dbReference>
<evidence type="ECO:0000313" key="5">
    <source>
        <dbReference type="Proteomes" id="UP001589536"/>
    </source>
</evidence>
<dbReference type="EC" id="1.-.-.-" evidence="4"/>
<evidence type="ECO:0000313" key="4">
    <source>
        <dbReference type="EMBL" id="MFB9717031.1"/>
    </source>
</evidence>
<gene>
    <name evidence="4" type="ORF">ACFFPI_23325</name>
</gene>